<sequence length="219" mass="24261">MTTRNILLLVVLVSFGLLSQYCPDFSQQKAGRIGTDVVVINEKSFDPNTLKKDLEKKNAALTSEKALPKNPKKDEANQKKTNRDSNPKAKDDFEGIVIGKNLKVGMPLQKAIKILGTPKSLKVKRGIEPKLDSMSIEYLDHGITIHVLNGKKRIETMEVSQQFKGEFAKGIKIGEKVSVLIDKLGVPQSIDPSIARYPEKGIHFTLKKSSLVGAHVFKK</sequence>
<accession>A0A381YA37</accession>
<name>A0A381YA37_9ZZZZ</name>
<evidence type="ECO:0000256" key="1">
    <source>
        <dbReference type="SAM" id="MobiDB-lite"/>
    </source>
</evidence>
<protein>
    <submittedName>
        <fullName evidence="2">Uncharacterized protein</fullName>
    </submittedName>
</protein>
<organism evidence="2">
    <name type="scientific">marine metagenome</name>
    <dbReference type="NCBI Taxonomy" id="408172"/>
    <lineage>
        <taxon>unclassified sequences</taxon>
        <taxon>metagenomes</taxon>
        <taxon>ecological metagenomes</taxon>
    </lineage>
</organism>
<dbReference type="EMBL" id="UINC01017710">
    <property type="protein sequence ID" value="SVA73750.1"/>
    <property type="molecule type" value="Genomic_DNA"/>
</dbReference>
<reference evidence="2" key="1">
    <citation type="submission" date="2018-05" db="EMBL/GenBank/DDBJ databases">
        <authorList>
            <person name="Lanie J.A."/>
            <person name="Ng W.-L."/>
            <person name="Kazmierczak K.M."/>
            <person name="Andrzejewski T.M."/>
            <person name="Davidsen T.M."/>
            <person name="Wayne K.J."/>
            <person name="Tettelin H."/>
            <person name="Glass J.I."/>
            <person name="Rusch D."/>
            <person name="Podicherti R."/>
            <person name="Tsui H.-C.T."/>
            <person name="Winkler M.E."/>
        </authorList>
    </citation>
    <scope>NUCLEOTIDE SEQUENCE</scope>
</reference>
<feature type="compositionally biased region" description="Basic and acidic residues" evidence="1">
    <location>
        <begin position="71"/>
        <end position="91"/>
    </location>
</feature>
<feature type="region of interest" description="Disordered" evidence="1">
    <location>
        <begin position="60"/>
        <end position="91"/>
    </location>
</feature>
<evidence type="ECO:0000313" key="2">
    <source>
        <dbReference type="EMBL" id="SVA73750.1"/>
    </source>
</evidence>
<dbReference type="AlphaFoldDB" id="A0A381YA37"/>
<gene>
    <name evidence="2" type="ORF">METZ01_LOCUS126604</name>
</gene>
<proteinExistence type="predicted"/>